<feature type="transmembrane region" description="Helical" evidence="1">
    <location>
        <begin position="352"/>
        <end position="375"/>
    </location>
</feature>
<dbReference type="InterPro" id="IPR022134">
    <property type="entry name" value="DUF3667"/>
</dbReference>
<keyword evidence="3" id="KW-1185">Reference proteome</keyword>
<feature type="transmembrane region" description="Helical" evidence="1">
    <location>
        <begin position="260"/>
        <end position="280"/>
    </location>
</feature>
<proteinExistence type="predicted"/>
<accession>A0A255YNR0</accession>
<sequence>MLAHDDLPVGALMSDQIEAAAGLATASLAAHVLDTPGPGMAAHSGTCANCGAALSGPFCGQCGQRAHLHRSVGEVFHEFLHGITHFDGKAWTTLPMLIFRPGKLTRSYIEGQRARYIAPVPLFLLVVFLMFFVLSFAHLPDDAVQVGDDTTPAERVAESRKALADIDAEIAKAEATGDKAKLAELRTARAGLAAVTKRAGSAEVSAADVISDIGQGIVSASQKDQLTIISGFPALDAKAKEALKNPSLVLYKLQTKAYKLSFLLVPLSLPWLWLWLALFWRRGVGMYDHAIFALYSISFMSLLFITASMALTAGVTAQWFWTPLLLAPAAHMFVQLRGSYALGWWGASWRTVYLSFAAVITLSLYLLILIVAGVLD</sequence>
<gene>
    <name evidence="2" type="ORF">CHU93_05985</name>
</gene>
<reference evidence="2 3" key="1">
    <citation type="submission" date="2017-07" db="EMBL/GenBank/DDBJ databases">
        <title>Sandarakinorhabdus cyanobacteriorum sp. nov., a novel bacterium isolated from cyanobacterial aggregates in a eutrophic lake.</title>
        <authorList>
            <person name="Cai H."/>
        </authorList>
    </citation>
    <scope>NUCLEOTIDE SEQUENCE [LARGE SCALE GENOMIC DNA]</scope>
    <source>
        <strain evidence="2 3">TH057</strain>
    </source>
</reference>
<feature type="transmembrane region" description="Helical" evidence="1">
    <location>
        <begin position="319"/>
        <end position="340"/>
    </location>
</feature>
<comment type="caution">
    <text evidence="2">The sequence shown here is derived from an EMBL/GenBank/DDBJ whole genome shotgun (WGS) entry which is preliminary data.</text>
</comment>
<feature type="transmembrane region" description="Helical" evidence="1">
    <location>
        <begin position="116"/>
        <end position="139"/>
    </location>
</feature>
<dbReference type="Pfam" id="PF12412">
    <property type="entry name" value="DUF3667"/>
    <property type="match status" value="1"/>
</dbReference>
<keyword evidence="1" id="KW-0812">Transmembrane</keyword>
<keyword evidence="1" id="KW-1133">Transmembrane helix</keyword>
<protein>
    <recommendedName>
        <fullName evidence="4">DUF3667 domain-containing protein</fullName>
    </recommendedName>
</protein>
<dbReference type="Proteomes" id="UP000216991">
    <property type="component" value="Unassembled WGS sequence"/>
</dbReference>
<evidence type="ECO:0008006" key="4">
    <source>
        <dbReference type="Google" id="ProtNLM"/>
    </source>
</evidence>
<dbReference type="EMBL" id="NOXT01000097">
    <property type="protein sequence ID" value="OYQ30887.1"/>
    <property type="molecule type" value="Genomic_DNA"/>
</dbReference>
<evidence type="ECO:0000256" key="1">
    <source>
        <dbReference type="SAM" id="Phobius"/>
    </source>
</evidence>
<dbReference type="AlphaFoldDB" id="A0A255YNR0"/>
<evidence type="ECO:0000313" key="3">
    <source>
        <dbReference type="Proteomes" id="UP000216991"/>
    </source>
</evidence>
<evidence type="ECO:0000313" key="2">
    <source>
        <dbReference type="EMBL" id="OYQ30887.1"/>
    </source>
</evidence>
<name>A0A255YNR0_9SPHN</name>
<feature type="transmembrane region" description="Helical" evidence="1">
    <location>
        <begin position="292"/>
        <end position="313"/>
    </location>
</feature>
<keyword evidence="1" id="KW-0472">Membrane</keyword>
<organism evidence="2 3">
    <name type="scientific">Sandarakinorhabdus cyanobacteriorum</name>
    <dbReference type="NCBI Taxonomy" id="1981098"/>
    <lineage>
        <taxon>Bacteria</taxon>
        <taxon>Pseudomonadati</taxon>
        <taxon>Pseudomonadota</taxon>
        <taxon>Alphaproteobacteria</taxon>
        <taxon>Sphingomonadales</taxon>
        <taxon>Sphingosinicellaceae</taxon>
        <taxon>Sandarakinorhabdus</taxon>
    </lineage>
</organism>